<comment type="similarity">
    <text evidence="1">Belongs to the ATP-dependent AMP-binding enzyme family.</text>
</comment>
<evidence type="ECO:0000259" key="4">
    <source>
        <dbReference type="Pfam" id="PF13193"/>
    </source>
</evidence>
<dbReference type="Pfam" id="PF00501">
    <property type="entry name" value="AMP-binding"/>
    <property type="match status" value="1"/>
</dbReference>
<proteinExistence type="inferred from homology"/>
<reference evidence="5" key="1">
    <citation type="submission" date="2021-04" db="EMBL/GenBank/DDBJ databases">
        <title>The genome sequence of Ideonella sp. 4Y11.</title>
        <authorList>
            <person name="Liu Y."/>
        </authorList>
    </citation>
    <scope>NUCLEOTIDE SEQUENCE</scope>
    <source>
        <strain evidence="5">4Y11</strain>
    </source>
</reference>
<dbReference type="Gene3D" id="3.30.300.30">
    <property type="match status" value="1"/>
</dbReference>
<keyword evidence="2" id="KW-0436">Ligase</keyword>
<dbReference type="EMBL" id="JAGQDE010000002">
    <property type="protein sequence ID" value="MBQ0957951.1"/>
    <property type="molecule type" value="Genomic_DNA"/>
</dbReference>
<evidence type="ECO:0000313" key="6">
    <source>
        <dbReference type="Proteomes" id="UP000678374"/>
    </source>
</evidence>
<dbReference type="InterPro" id="IPR042099">
    <property type="entry name" value="ANL_N_sf"/>
</dbReference>
<evidence type="ECO:0000256" key="2">
    <source>
        <dbReference type="ARBA" id="ARBA00022598"/>
    </source>
</evidence>
<feature type="domain" description="AMP-binding enzyme C-terminal" evidence="4">
    <location>
        <begin position="320"/>
        <end position="390"/>
    </location>
</feature>
<gene>
    <name evidence="5" type="ORF">KAK06_03170</name>
</gene>
<protein>
    <submittedName>
        <fullName evidence="5">Acyl-CoA synthetase</fullName>
    </submittedName>
</protein>
<accession>A0A940YGX2</accession>
<dbReference type="SUPFAM" id="SSF56801">
    <property type="entry name" value="Acetyl-CoA synthetase-like"/>
    <property type="match status" value="1"/>
</dbReference>
<dbReference type="GO" id="GO:0031956">
    <property type="term" value="F:medium-chain fatty acid-CoA ligase activity"/>
    <property type="evidence" value="ECO:0007669"/>
    <property type="project" value="TreeGrafter"/>
</dbReference>
<dbReference type="GO" id="GO:0006631">
    <property type="term" value="P:fatty acid metabolic process"/>
    <property type="evidence" value="ECO:0007669"/>
    <property type="project" value="TreeGrafter"/>
</dbReference>
<feature type="domain" description="AMP-dependent synthetase/ligase" evidence="3">
    <location>
        <begin position="49"/>
        <end position="248"/>
    </location>
</feature>
<name>A0A940YGX2_9BURK</name>
<evidence type="ECO:0000259" key="3">
    <source>
        <dbReference type="Pfam" id="PF00501"/>
    </source>
</evidence>
<dbReference type="Pfam" id="PF13193">
    <property type="entry name" value="AMP-binding_C"/>
    <property type="match status" value="1"/>
</dbReference>
<dbReference type="InterPro" id="IPR025110">
    <property type="entry name" value="AMP-bd_C"/>
</dbReference>
<dbReference type="PANTHER" id="PTHR43201:SF5">
    <property type="entry name" value="MEDIUM-CHAIN ACYL-COA LIGASE ACSF2, MITOCHONDRIAL"/>
    <property type="match status" value="1"/>
</dbReference>
<sequence>MPDTLRAAALCCTTHTAFDRAHRWASNQGRSAWLIPAGDWQQLATLLRDQPDVVVLTDRPEDPRLAAWSPIDVASLPEAADWPTAAPQPLALLFTSGSTGAPSAQAKTLERLRTELAAVIEVLGPSLNGARFVTTLPLEHTFGYSFAYWLPRLAGAECVPERVVTPARLRRLGQDSDRPLWLITTPVHMKSCVELGLRVANVAGVVSATSPLSSELARAAAHCFGVPITECYGSTETGSIAFRQRHVDEQVMPPWQPLPGGCVLPQGEGHAFVAPHLPGPVPLADLLEPCGDGFHIIGRQGDLLKVFGKRHSLAALNQKLSALPMVADAAYFMPEPGERAEADRPAAVVVLRPGHAPQEVLDALRGTVDDVFLPRPLIVADSLPRNAAGKLRRADLLALLQQGQSSEPAAAVADIH</sequence>
<evidence type="ECO:0000256" key="1">
    <source>
        <dbReference type="ARBA" id="ARBA00006432"/>
    </source>
</evidence>
<dbReference type="PANTHER" id="PTHR43201">
    <property type="entry name" value="ACYL-COA SYNTHETASE"/>
    <property type="match status" value="1"/>
</dbReference>
<dbReference type="InterPro" id="IPR000873">
    <property type="entry name" value="AMP-dep_synth/lig_dom"/>
</dbReference>
<dbReference type="AlphaFoldDB" id="A0A940YGX2"/>
<comment type="caution">
    <text evidence="5">The sequence shown here is derived from an EMBL/GenBank/DDBJ whole genome shotgun (WGS) entry which is preliminary data.</text>
</comment>
<keyword evidence="6" id="KW-1185">Reference proteome</keyword>
<dbReference type="RefSeq" id="WP_210800352.1">
    <property type="nucleotide sequence ID" value="NZ_JAGQDE010000002.1"/>
</dbReference>
<dbReference type="InterPro" id="IPR045851">
    <property type="entry name" value="AMP-bd_C_sf"/>
</dbReference>
<evidence type="ECO:0000313" key="5">
    <source>
        <dbReference type="EMBL" id="MBQ0957951.1"/>
    </source>
</evidence>
<dbReference type="Proteomes" id="UP000678374">
    <property type="component" value="Unassembled WGS sequence"/>
</dbReference>
<dbReference type="Gene3D" id="3.40.50.12780">
    <property type="entry name" value="N-terminal domain of ligase-like"/>
    <property type="match status" value="1"/>
</dbReference>
<organism evidence="5 6">
    <name type="scientific">Ideonella aquatica</name>
    <dbReference type="NCBI Taxonomy" id="2824119"/>
    <lineage>
        <taxon>Bacteria</taxon>
        <taxon>Pseudomonadati</taxon>
        <taxon>Pseudomonadota</taxon>
        <taxon>Betaproteobacteria</taxon>
        <taxon>Burkholderiales</taxon>
        <taxon>Sphaerotilaceae</taxon>
        <taxon>Ideonella</taxon>
    </lineage>
</organism>